<sequence length="378" mass="41799">MRLRISRLCVFTWRDGQLVCDDPVRRRQMALSSGAQRLLHRFADWTDVERAEDAESRLIGQLLAAHVLVEQGSAEHRFEETRGPWAQWGTAATYYHLASRNPSDEKFTSAAEDTAWLVENLPDRPQPSGLKEYPDAERIPLSHGDDSPLARSDLAQVLRARRSTRKFDAGKPLSEGQLASLLRWVGGPLHEVRPEGLRPAVLKASPSPGALHALEIYPVVLNVTGVAPGIYHYHSGAHALEALRPGPLDRERITHWCGDQTYLGDTGVLLLYTAVLERTAWKYRTGRVYRTLFMELGHFSQTAYLVGTALGLGMLFTAATRDAEIEDALGLDWTKEILLGLNGVGIPAEDEVARQRAMLAGGTADFSFAGDAWDGRDA</sequence>
<comment type="caution">
    <text evidence="2">The sequence shown here is derived from an EMBL/GenBank/DDBJ whole genome shotgun (WGS) entry which is preliminary data.</text>
</comment>
<reference evidence="3" key="1">
    <citation type="journal article" date="2019" name="Int. J. Syst. Evol. Microbiol.">
        <title>The Global Catalogue of Microorganisms (GCM) 10K type strain sequencing project: providing services to taxonomists for standard genome sequencing and annotation.</title>
        <authorList>
            <consortium name="The Broad Institute Genomics Platform"/>
            <consortium name="The Broad Institute Genome Sequencing Center for Infectious Disease"/>
            <person name="Wu L."/>
            <person name="Ma J."/>
        </authorList>
    </citation>
    <scope>NUCLEOTIDE SEQUENCE [LARGE SCALE GENOMIC DNA]</scope>
    <source>
        <strain evidence="3">CGMCC 4.7198</strain>
    </source>
</reference>
<dbReference type="Proteomes" id="UP001596957">
    <property type="component" value="Unassembled WGS sequence"/>
</dbReference>
<evidence type="ECO:0000313" key="2">
    <source>
        <dbReference type="EMBL" id="MFD0288941.1"/>
    </source>
</evidence>
<dbReference type="CDD" id="cd02142">
    <property type="entry name" value="McbC_SagB-like_oxidoreductase"/>
    <property type="match status" value="1"/>
</dbReference>
<proteinExistence type="predicted"/>
<dbReference type="InterPro" id="IPR000415">
    <property type="entry name" value="Nitroreductase-like"/>
</dbReference>
<dbReference type="RefSeq" id="WP_381250826.1">
    <property type="nucleotide sequence ID" value="NZ_JBHTBI010000005.1"/>
</dbReference>
<dbReference type="Gene3D" id="3.40.109.10">
    <property type="entry name" value="NADH Oxidase"/>
    <property type="match status" value="1"/>
</dbReference>
<organism evidence="2 3">
    <name type="scientific">Streptomyces lutosisoli</name>
    <dbReference type="NCBI Taxonomy" id="2665721"/>
    <lineage>
        <taxon>Bacteria</taxon>
        <taxon>Bacillati</taxon>
        <taxon>Actinomycetota</taxon>
        <taxon>Actinomycetes</taxon>
        <taxon>Kitasatosporales</taxon>
        <taxon>Streptomycetaceae</taxon>
        <taxon>Streptomyces</taxon>
    </lineage>
</organism>
<dbReference type="EMBL" id="JBHTEC010000008">
    <property type="protein sequence ID" value="MFD0288941.1"/>
    <property type="molecule type" value="Genomic_DNA"/>
</dbReference>
<evidence type="ECO:0000259" key="1">
    <source>
        <dbReference type="Pfam" id="PF00881"/>
    </source>
</evidence>
<keyword evidence="3" id="KW-1185">Reference proteome</keyword>
<dbReference type="SUPFAM" id="SSF55469">
    <property type="entry name" value="FMN-dependent nitroreductase-like"/>
    <property type="match status" value="1"/>
</dbReference>
<gene>
    <name evidence="2" type="ORF">ACFQZP_46600</name>
</gene>
<dbReference type="NCBIfam" id="TIGR03605">
    <property type="entry name" value="antibiot_sagB"/>
    <property type="match status" value="1"/>
</dbReference>
<accession>A0ABW2W0I7</accession>
<feature type="domain" description="Nitroreductase" evidence="1">
    <location>
        <begin position="158"/>
        <end position="345"/>
    </location>
</feature>
<dbReference type="PANTHER" id="PTHR43745">
    <property type="entry name" value="NITROREDUCTASE MJ1384-RELATED"/>
    <property type="match status" value="1"/>
</dbReference>
<name>A0ABW2W0I7_9ACTN</name>
<dbReference type="InterPro" id="IPR052544">
    <property type="entry name" value="Bacteriocin_Proc_Enz"/>
</dbReference>
<dbReference type="PANTHER" id="PTHR43745:SF2">
    <property type="entry name" value="NITROREDUCTASE MJ1384-RELATED"/>
    <property type="match status" value="1"/>
</dbReference>
<dbReference type="InterPro" id="IPR029479">
    <property type="entry name" value="Nitroreductase"/>
</dbReference>
<evidence type="ECO:0000313" key="3">
    <source>
        <dbReference type="Proteomes" id="UP001596957"/>
    </source>
</evidence>
<dbReference type="InterPro" id="IPR020051">
    <property type="entry name" value="SagB-type_dehydrogenase"/>
</dbReference>
<dbReference type="Pfam" id="PF00881">
    <property type="entry name" value="Nitroreductase"/>
    <property type="match status" value="1"/>
</dbReference>
<protein>
    <submittedName>
        <fullName evidence="2">SagB/ThcOx family dehydrogenase</fullName>
    </submittedName>
</protein>